<evidence type="ECO:0000256" key="2">
    <source>
        <dbReference type="ARBA" id="ARBA00021622"/>
    </source>
</evidence>
<dbReference type="Proteomes" id="UP001629953">
    <property type="component" value="Unassembled WGS sequence"/>
</dbReference>
<keyword evidence="6" id="KW-1185">Reference proteome</keyword>
<dbReference type="RefSeq" id="WP_408623340.1">
    <property type="nucleotide sequence ID" value="NZ_JBEQCT010000003.1"/>
</dbReference>
<dbReference type="EMBL" id="JBEQCT010000003">
    <property type="protein sequence ID" value="MFM2485125.1"/>
    <property type="molecule type" value="Genomic_DNA"/>
</dbReference>
<dbReference type="Gene3D" id="3.40.1690.10">
    <property type="entry name" value="secretion proteins EscU"/>
    <property type="match status" value="1"/>
</dbReference>
<dbReference type="InterPro" id="IPR006135">
    <property type="entry name" value="T3SS_substrate_exporter"/>
</dbReference>
<dbReference type="PANTHER" id="PTHR30531">
    <property type="entry name" value="FLAGELLAR BIOSYNTHETIC PROTEIN FLHB"/>
    <property type="match status" value="1"/>
</dbReference>
<dbReference type="Pfam" id="PF01312">
    <property type="entry name" value="Bac_export_2"/>
    <property type="match status" value="1"/>
</dbReference>
<evidence type="ECO:0000313" key="6">
    <source>
        <dbReference type="Proteomes" id="UP001629953"/>
    </source>
</evidence>
<evidence type="ECO:0000256" key="4">
    <source>
        <dbReference type="ARBA" id="ARBA00025078"/>
    </source>
</evidence>
<reference evidence="5 6" key="1">
    <citation type="journal article" date="2013" name="Int. J. Syst. Evol. Microbiol.">
        <title>Celerinatantimonas yamalensis sp. nov., a cold-adapted diazotrophic bacterium from a cold permafrost brine.</title>
        <authorList>
            <person name="Shcherbakova V."/>
            <person name="Chuvilskaya N."/>
            <person name="Rivkina E."/>
            <person name="Demidov N."/>
            <person name="Uchaeva V."/>
            <person name="Suetin S."/>
            <person name="Suzina N."/>
            <person name="Gilichinsky D."/>
        </authorList>
    </citation>
    <scope>NUCLEOTIDE SEQUENCE [LARGE SCALE GENOMIC DNA]</scope>
    <source>
        <strain evidence="5 6">C7</strain>
    </source>
</reference>
<organism evidence="5 6">
    <name type="scientific">Celerinatantimonas yamalensis</name>
    <dbReference type="NCBI Taxonomy" id="559956"/>
    <lineage>
        <taxon>Bacteria</taxon>
        <taxon>Pseudomonadati</taxon>
        <taxon>Pseudomonadota</taxon>
        <taxon>Gammaproteobacteria</taxon>
        <taxon>Celerinatantimonadaceae</taxon>
        <taxon>Celerinatantimonas</taxon>
    </lineage>
</organism>
<comment type="similarity">
    <text evidence="1">Belongs to the type III secretion exporter family.</text>
</comment>
<sequence>MKENKGKAAVALRYDGKDAPKVVSKGYNELADEIIAAAKEAGIMIYEDQQLLAILEQLSLDEQIPEVLYVIIAELISFSYLLQGKFPEHWDNHHQRIDDNV</sequence>
<evidence type="ECO:0000256" key="3">
    <source>
        <dbReference type="ARBA" id="ARBA00023225"/>
    </source>
</evidence>
<accession>A0ABW9G7C0</accession>
<keyword evidence="3" id="KW-1006">Bacterial flagellum protein export</keyword>
<comment type="caution">
    <text evidence="5">The sequence shown here is derived from an EMBL/GenBank/DDBJ whole genome shotgun (WGS) entry which is preliminary data.</text>
</comment>
<keyword evidence="3" id="KW-0653">Protein transport</keyword>
<keyword evidence="3" id="KW-0813">Transport</keyword>
<proteinExistence type="inferred from homology"/>
<name>A0ABW9G7C0_9GAMM</name>
<dbReference type="SUPFAM" id="SSF160544">
    <property type="entry name" value="EscU C-terminal domain-like"/>
    <property type="match status" value="1"/>
</dbReference>
<dbReference type="InterPro" id="IPR029025">
    <property type="entry name" value="T3SS_substrate_exporter_C"/>
</dbReference>
<dbReference type="PANTHER" id="PTHR30531:SF12">
    <property type="entry name" value="FLAGELLAR BIOSYNTHETIC PROTEIN FLHB"/>
    <property type="match status" value="1"/>
</dbReference>
<gene>
    <name evidence="5" type="ORF">ABUE30_08605</name>
</gene>
<evidence type="ECO:0000313" key="5">
    <source>
        <dbReference type="EMBL" id="MFM2485125.1"/>
    </source>
</evidence>
<protein>
    <recommendedName>
        <fullName evidence="2">Flagellar biosynthetic protein FlhB</fullName>
    </recommendedName>
</protein>
<comment type="function">
    <text evidence="4">Required for formation of the rod structure in the basal body of the flagellar apparatus. Together with FliI and FliH, may constitute the export apparatus of flagellin.</text>
</comment>
<evidence type="ECO:0000256" key="1">
    <source>
        <dbReference type="ARBA" id="ARBA00010690"/>
    </source>
</evidence>